<evidence type="ECO:0000313" key="2">
    <source>
        <dbReference type="Proteomes" id="UP001163104"/>
    </source>
</evidence>
<dbReference type="EMBL" id="CP107027">
    <property type="protein sequence ID" value="UYG93878.1"/>
    <property type="molecule type" value="Genomic_DNA"/>
</dbReference>
<dbReference type="Proteomes" id="UP001163104">
    <property type="component" value="Chromosome"/>
</dbReference>
<dbReference type="AlphaFoldDB" id="A0AA46SD02"/>
<protein>
    <submittedName>
        <fullName evidence="1">Uncharacterized protein</fullName>
    </submittedName>
</protein>
<organism evidence="1 2">
    <name type="scientific">Cytobacillus firmus</name>
    <name type="common">Bacillus firmus</name>
    <dbReference type="NCBI Taxonomy" id="1399"/>
    <lineage>
        <taxon>Bacteria</taxon>
        <taxon>Bacillati</taxon>
        <taxon>Bacillota</taxon>
        <taxon>Bacilli</taxon>
        <taxon>Bacillales</taxon>
        <taxon>Bacillaceae</taxon>
        <taxon>Cytobacillus</taxon>
    </lineage>
</organism>
<accession>A0AA46SD02</accession>
<dbReference type="RefSeq" id="WP_263599348.1">
    <property type="nucleotide sequence ID" value="NZ_CP107027.1"/>
</dbReference>
<reference evidence="1" key="1">
    <citation type="submission" date="2022-10" db="EMBL/GenBank/DDBJ databases">
        <title>Mechanism of multi-heavy metal repair in Cytobacillus Firmus M7.</title>
        <authorList>
            <person name="Li X."/>
            <person name="Yu C."/>
        </authorList>
    </citation>
    <scope>NUCLEOTIDE SEQUENCE</scope>
    <source>
        <strain evidence="1">M7</strain>
    </source>
</reference>
<proteinExistence type="predicted"/>
<gene>
    <name evidence="1" type="ORF">OD459_16925</name>
</gene>
<name>A0AA46SD02_CYTFI</name>
<evidence type="ECO:0000313" key="1">
    <source>
        <dbReference type="EMBL" id="UYG93878.1"/>
    </source>
</evidence>
<sequence>MILHTELIRSFPSDSQERVRIEIGVIEDFVRRKPTETFNLTLDMNQYVAFVEEKIDMMNDVPTVKIIYPFGSPLIIEGKKTVMYEINYIEIEFLK</sequence>